<evidence type="ECO:0000313" key="2">
    <source>
        <dbReference type="EMBL" id="GIQ91608.1"/>
    </source>
</evidence>
<accession>A0A9K3D9F8</accession>
<proteinExistence type="predicted"/>
<reference evidence="2 3" key="1">
    <citation type="journal article" date="2018" name="PLoS ONE">
        <title>The draft genome of Kipferlia bialata reveals reductive genome evolution in fornicate parasites.</title>
        <authorList>
            <person name="Tanifuji G."/>
            <person name="Takabayashi S."/>
            <person name="Kume K."/>
            <person name="Takagi M."/>
            <person name="Nakayama T."/>
            <person name="Kamikawa R."/>
            <person name="Inagaki Y."/>
            <person name="Hashimoto T."/>
        </authorList>
    </citation>
    <scope>NUCLEOTIDE SEQUENCE [LARGE SCALE GENOMIC DNA]</scope>
    <source>
        <strain evidence="2">NY0173</strain>
    </source>
</reference>
<dbReference type="EMBL" id="BDIP01008023">
    <property type="protein sequence ID" value="GIQ91608.1"/>
    <property type="molecule type" value="Genomic_DNA"/>
</dbReference>
<sequence length="49" mass="5210">MRKLFVILLLALLALAWAEDTDEPGHGDPGGDMAGGTVYLDPDLVPTML</sequence>
<feature type="chain" id="PRO_5039921261" evidence="1">
    <location>
        <begin position="19"/>
        <end position="49"/>
    </location>
</feature>
<name>A0A9K3D9F8_9EUKA</name>
<dbReference type="Proteomes" id="UP000265618">
    <property type="component" value="Unassembled WGS sequence"/>
</dbReference>
<keyword evidence="1" id="KW-0732">Signal</keyword>
<protein>
    <submittedName>
        <fullName evidence="2">Uncharacterized protein</fullName>
    </submittedName>
</protein>
<comment type="caution">
    <text evidence="2">The sequence shown here is derived from an EMBL/GenBank/DDBJ whole genome shotgun (WGS) entry which is preliminary data.</text>
</comment>
<evidence type="ECO:0000313" key="3">
    <source>
        <dbReference type="Proteomes" id="UP000265618"/>
    </source>
</evidence>
<dbReference type="AlphaFoldDB" id="A0A9K3D9F8"/>
<feature type="signal peptide" evidence="1">
    <location>
        <begin position="1"/>
        <end position="18"/>
    </location>
</feature>
<keyword evidence="3" id="KW-1185">Reference proteome</keyword>
<evidence type="ECO:0000256" key="1">
    <source>
        <dbReference type="SAM" id="SignalP"/>
    </source>
</evidence>
<feature type="non-terminal residue" evidence="2">
    <location>
        <position position="1"/>
    </location>
</feature>
<gene>
    <name evidence="2" type="ORF">KIPB_014950</name>
</gene>
<organism evidence="2 3">
    <name type="scientific">Kipferlia bialata</name>
    <dbReference type="NCBI Taxonomy" id="797122"/>
    <lineage>
        <taxon>Eukaryota</taxon>
        <taxon>Metamonada</taxon>
        <taxon>Carpediemonas-like organisms</taxon>
        <taxon>Kipferlia</taxon>
    </lineage>
</organism>